<evidence type="ECO:0000313" key="19">
    <source>
        <dbReference type="Proteomes" id="UP000288812"/>
    </source>
</evidence>
<dbReference type="InterPro" id="IPR016166">
    <property type="entry name" value="FAD-bd_PCMH"/>
</dbReference>
<keyword evidence="13 16" id="KW-0131">Cell cycle</keyword>
<keyword evidence="7 16" id="KW-0285">Flavoprotein</keyword>
<comment type="pathway">
    <text evidence="4 16">Cell wall biogenesis; peptidoglycan biosynthesis.</text>
</comment>
<proteinExistence type="inferred from homology"/>
<dbReference type="GO" id="GO:0051301">
    <property type="term" value="P:cell division"/>
    <property type="evidence" value="ECO:0007669"/>
    <property type="project" value="UniProtKB-KW"/>
</dbReference>
<dbReference type="InterPro" id="IPR036635">
    <property type="entry name" value="MurB_C_sf"/>
</dbReference>
<evidence type="ECO:0000256" key="2">
    <source>
        <dbReference type="ARBA" id="ARBA00003921"/>
    </source>
</evidence>
<dbReference type="EC" id="1.3.1.98" evidence="16"/>
<dbReference type="GO" id="GO:0071949">
    <property type="term" value="F:FAD binding"/>
    <property type="evidence" value="ECO:0007669"/>
    <property type="project" value="InterPro"/>
</dbReference>
<dbReference type="SUPFAM" id="SSF56194">
    <property type="entry name" value="Uridine diphospho-N-Acetylenolpyruvylglucosamine reductase, MurB, C-terminal domain"/>
    <property type="match status" value="1"/>
</dbReference>
<dbReference type="Gene3D" id="3.30.43.10">
    <property type="entry name" value="Uridine Diphospho-n-acetylenolpyruvylglucosamine Reductase, domain 2"/>
    <property type="match status" value="1"/>
</dbReference>
<dbReference type="OrthoDB" id="9804753at2"/>
<evidence type="ECO:0000256" key="9">
    <source>
        <dbReference type="ARBA" id="ARBA00022857"/>
    </source>
</evidence>
<dbReference type="Pfam" id="PF01565">
    <property type="entry name" value="FAD_binding_4"/>
    <property type="match status" value="1"/>
</dbReference>
<evidence type="ECO:0000256" key="4">
    <source>
        <dbReference type="ARBA" id="ARBA00004752"/>
    </source>
</evidence>
<dbReference type="Proteomes" id="UP000288812">
    <property type="component" value="Unassembled WGS sequence"/>
</dbReference>
<evidence type="ECO:0000256" key="1">
    <source>
        <dbReference type="ARBA" id="ARBA00001974"/>
    </source>
</evidence>
<dbReference type="GO" id="GO:0005829">
    <property type="term" value="C:cytosol"/>
    <property type="evidence" value="ECO:0007669"/>
    <property type="project" value="TreeGrafter"/>
</dbReference>
<accession>A0A437S6G2</accession>
<evidence type="ECO:0000256" key="8">
    <source>
        <dbReference type="ARBA" id="ARBA00022827"/>
    </source>
</evidence>
<comment type="catalytic activity">
    <reaction evidence="15 16">
        <text>UDP-N-acetyl-alpha-D-muramate + NADP(+) = UDP-N-acetyl-3-O-(1-carboxyvinyl)-alpha-D-glucosamine + NADPH + H(+)</text>
        <dbReference type="Rhea" id="RHEA:12248"/>
        <dbReference type="ChEBI" id="CHEBI:15378"/>
        <dbReference type="ChEBI" id="CHEBI:57783"/>
        <dbReference type="ChEBI" id="CHEBI:58349"/>
        <dbReference type="ChEBI" id="CHEBI:68483"/>
        <dbReference type="ChEBI" id="CHEBI:70757"/>
        <dbReference type="EC" id="1.3.1.98"/>
    </reaction>
</comment>
<evidence type="ECO:0000256" key="7">
    <source>
        <dbReference type="ARBA" id="ARBA00022630"/>
    </source>
</evidence>
<dbReference type="AlphaFoldDB" id="A0A437S6G2"/>
<dbReference type="NCBIfam" id="NF010480">
    <property type="entry name" value="PRK13905.1"/>
    <property type="match status" value="1"/>
</dbReference>
<name>A0A437S6G2_9FIRM</name>
<evidence type="ECO:0000256" key="16">
    <source>
        <dbReference type="HAMAP-Rule" id="MF_00037"/>
    </source>
</evidence>
<dbReference type="GO" id="GO:0009252">
    <property type="term" value="P:peptidoglycan biosynthetic process"/>
    <property type="evidence" value="ECO:0007669"/>
    <property type="project" value="UniProtKB-UniRule"/>
</dbReference>
<reference evidence="18 19" key="1">
    <citation type="submission" date="2018-11" db="EMBL/GenBank/DDBJ databases">
        <title>Genome sequencing and assembly of Anaerosphaera sp. nov., GS7-6-2.</title>
        <authorList>
            <person name="Rettenmaier R."/>
            <person name="Liebl W."/>
            <person name="Zverlov V."/>
        </authorList>
    </citation>
    <scope>NUCLEOTIDE SEQUENCE [LARGE SCALE GENOMIC DNA]</scope>
    <source>
        <strain evidence="18 19">GS7-6-2</strain>
    </source>
</reference>
<dbReference type="PANTHER" id="PTHR21071">
    <property type="entry name" value="UDP-N-ACETYLENOLPYRUVOYLGLUCOSAMINE REDUCTASE"/>
    <property type="match status" value="1"/>
</dbReference>
<dbReference type="PANTHER" id="PTHR21071:SF4">
    <property type="entry name" value="UDP-N-ACETYLENOLPYRUVOYLGLUCOSAMINE REDUCTASE"/>
    <property type="match status" value="1"/>
</dbReference>
<dbReference type="Gene3D" id="3.30.465.10">
    <property type="match status" value="1"/>
</dbReference>
<feature type="active site" evidence="16">
    <location>
        <position position="168"/>
    </location>
</feature>
<comment type="function">
    <text evidence="2 16">Cell wall formation.</text>
</comment>
<dbReference type="UniPathway" id="UPA00219"/>
<dbReference type="GO" id="GO:0008762">
    <property type="term" value="F:UDP-N-acetylmuramate dehydrogenase activity"/>
    <property type="evidence" value="ECO:0007669"/>
    <property type="project" value="UniProtKB-UniRule"/>
</dbReference>
<gene>
    <name evidence="16 18" type="primary">murB</name>
    <name evidence="18" type="ORF">EF514_06630</name>
</gene>
<keyword evidence="9 16" id="KW-0521">NADP</keyword>
<keyword evidence="11 16" id="KW-0573">Peptidoglycan synthesis</keyword>
<dbReference type="GO" id="GO:0008360">
    <property type="term" value="P:regulation of cell shape"/>
    <property type="evidence" value="ECO:0007669"/>
    <property type="project" value="UniProtKB-KW"/>
</dbReference>
<dbReference type="EMBL" id="RLIH01000008">
    <property type="protein sequence ID" value="RVU54596.1"/>
    <property type="molecule type" value="Genomic_DNA"/>
</dbReference>
<feature type="active site" evidence="16">
    <location>
        <position position="288"/>
    </location>
</feature>
<keyword evidence="5 16" id="KW-0963">Cytoplasm</keyword>
<evidence type="ECO:0000256" key="14">
    <source>
        <dbReference type="ARBA" id="ARBA00023316"/>
    </source>
</evidence>
<comment type="subcellular location">
    <subcellularLocation>
        <location evidence="3 16">Cytoplasm</location>
    </subcellularLocation>
</comment>
<keyword evidence="12 16" id="KW-0560">Oxidoreductase</keyword>
<dbReference type="SUPFAM" id="SSF56176">
    <property type="entry name" value="FAD-binding/transporter-associated domain-like"/>
    <property type="match status" value="1"/>
</dbReference>
<keyword evidence="10 16" id="KW-0133">Cell shape</keyword>
<dbReference type="InterPro" id="IPR011601">
    <property type="entry name" value="MurB_C"/>
</dbReference>
<evidence type="ECO:0000313" key="18">
    <source>
        <dbReference type="EMBL" id="RVU54596.1"/>
    </source>
</evidence>
<organism evidence="18 19">
    <name type="scientific">Anaerosphaera multitolerans</name>
    <dbReference type="NCBI Taxonomy" id="2487351"/>
    <lineage>
        <taxon>Bacteria</taxon>
        <taxon>Bacillati</taxon>
        <taxon>Bacillota</taxon>
        <taxon>Tissierellia</taxon>
        <taxon>Tissierellales</taxon>
        <taxon>Peptoniphilaceae</taxon>
        <taxon>Anaerosphaera</taxon>
    </lineage>
</organism>
<keyword evidence="8 16" id="KW-0274">FAD</keyword>
<dbReference type="GO" id="GO:0071555">
    <property type="term" value="P:cell wall organization"/>
    <property type="evidence" value="ECO:0007669"/>
    <property type="project" value="UniProtKB-KW"/>
</dbReference>
<dbReference type="Pfam" id="PF02873">
    <property type="entry name" value="MurB_C"/>
    <property type="match status" value="1"/>
</dbReference>
<dbReference type="InterPro" id="IPR006094">
    <property type="entry name" value="Oxid_FAD_bind_N"/>
</dbReference>
<evidence type="ECO:0000256" key="13">
    <source>
        <dbReference type="ARBA" id="ARBA00023306"/>
    </source>
</evidence>
<dbReference type="InterPro" id="IPR036318">
    <property type="entry name" value="FAD-bd_PCMH-like_sf"/>
</dbReference>
<keyword evidence="14 16" id="KW-0961">Cell wall biogenesis/degradation</keyword>
<keyword evidence="6 16" id="KW-0132">Cell division</keyword>
<dbReference type="PROSITE" id="PS51387">
    <property type="entry name" value="FAD_PCMH"/>
    <property type="match status" value="1"/>
</dbReference>
<feature type="domain" description="FAD-binding PCMH-type" evidence="17">
    <location>
        <begin position="23"/>
        <end position="189"/>
    </location>
</feature>
<sequence>MKEFEKYGKVLKNEPLKKYTSFKTGGPANLILFPESEEDLISALKICKERNLKHIVLGNCTNVLAKDEGFDGVVIMLKGVLKDISVSGDLVTASAGATLREVAEHALEKSLKGLEFAHGIPGSVGGGVIMNAGAYDGELKDVVESVRLLDNDLNIIELDNKEMNFGYRQSIAQEKGYIVLSAKFKLNKGNYEEIKSKMEDLMKRRSDKQPLDMPSAGSTFRRPEGYFAGKLIDDSGLRGFTHGGAGISEKHCGFVVNKNNATSKEIKETIEIVQKVVYDNFNVKLVREVKYI</sequence>
<comment type="caution">
    <text evidence="18">The sequence shown here is derived from an EMBL/GenBank/DDBJ whole genome shotgun (WGS) entry which is preliminary data.</text>
</comment>
<protein>
    <recommendedName>
        <fullName evidence="16">UDP-N-acetylenolpyruvoylglucosamine reductase</fullName>
        <ecNumber evidence="16">1.3.1.98</ecNumber>
    </recommendedName>
    <alternativeName>
        <fullName evidence="16">UDP-N-acetylmuramate dehydrogenase</fullName>
    </alternativeName>
</protein>
<evidence type="ECO:0000256" key="10">
    <source>
        <dbReference type="ARBA" id="ARBA00022960"/>
    </source>
</evidence>
<dbReference type="InterPro" id="IPR016169">
    <property type="entry name" value="FAD-bd_PCMH_sub2"/>
</dbReference>
<evidence type="ECO:0000259" key="17">
    <source>
        <dbReference type="PROSITE" id="PS51387"/>
    </source>
</evidence>
<dbReference type="Gene3D" id="3.90.78.10">
    <property type="entry name" value="UDP-N-acetylenolpyruvoylglucosamine reductase, C-terminal domain"/>
    <property type="match status" value="1"/>
</dbReference>
<evidence type="ECO:0000256" key="6">
    <source>
        <dbReference type="ARBA" id="ARBA00022618"/>
    </source>
</evidence>
<dbReference type="RefSeq" id="WP_127724643.1">
    <property type="nucleotide sequence ID" value="NZ_RLIH01000008.1"/>
</dbReference>
<evidence type="ECO:0000256" key="11">
    <source>
        <dbReference type="ARBA" id="ARBA00022984"/>
    </source>
</evidence>
<dbReference type="InterPro" id="IPR003170">
    <property type="entry name" value="MurB"/>
</dbReference>
<evidence type="ECO:0000256" key="3">
    <source>
        <dbReference type="ARBA" id="ARBA00004496"/>
    </source>
</evidence>
<evidence type="ECO:0000256" key="12">
    <source>
        <dbReference type="ARBA" id="ARBA00023002"/>
    </source>
</evidence>
<evidence type="ECO:0000256" key="15">
    <source>
        <dbReference type="ARBA" id="ARBA00048914"/>
    </source>
</evidence>
<comment type="cofactor">
    <cofactor evidence="1 16">
        <name>FAD</name>
        <dbReference type="ChEBI" id="CHEBI:57692"/>
    </cofactor>
</comment>
<dbReference type="NCBIfam" id="TIGR00179">
    <property type="entry name" value="murB"/>
    <property type="match status" value="1"/>
</dbReference>
<feature type="active site" description="Proton donor" evidence="16">
    <location>
        <position position="218"/>
    </location>
</feature>
<keyword evidence="19" id="KW-1185">Reference proteome</keyword>
<dbReference type="HAMAP" id="MF_00037">
    <property type="entry name" value="MurB"/>
    <property type="match status" value="1"/>
</dbReference>
<evidence type="ECO:0000256" key="5">
    <source>
        <dbReference type="ARBA" id="ARBA00022490"/>
    </source>
</evidence>
<dbReference type="InterPro" id="IPR016167">
    <property type="entry name" value="FAD-bd_PCMH_sub1"/>
</dbReference>
<comment type="similarity">
    <text evidence="16">Belongs to the MurB family.</text>
</comment>